<keyword evidence="1" id="KW-0472">Membrane</keyword>
<keyword evidence="1" id="KW-1133">Transmembrane helix</keyword>
<feature type="non-terminal residue" evidence="2">
    <location>
        <position position="1"/>
    </location>
</feature>
<name>A0AAD6YUE0_9AGAR</name>
<feature type="transmembrane region" description="Helical" evidence="1">
    <location>
        <begin position="247"/>
        <end position="267"/>
    </location>
</feature>
<evidence type="ECO:0000256" key="1">
    <source>
        <dbReference type="SAM" id="Phobius"/>
    </source>
</evidence>
<accession>A0AAD6YUE0</accession>
<reference evidence="2" key="1">
    <citation type="submission" date="2023-03" db="EMBL/GenBank/DDBJ databases">
        <title>Massive genome expansion in bonnet fungi (Mycena s.s.) driven by repeated elements and novel gene families across ecological guilds.</title>
        <authorList>
            <consortium name="Lawrence Berkeley National Laboratory"/>
            <person name="Harder C.B."/>
            <person name="Miyauchi S."/>
            <person name="Viragh M."/>
            <person name="Kuo A."/>
            <person name="Thoen E."/>
            <person name="Andreopoulos B."/>
            <person name="Lu D."/>
            <person name="Skrede I."/>
            <person name="Drula E."/>
            <person name="Henrissat B."/>
            <person name="Morin E."/>
            <person name="Kohler A."/>
            <person name="Barry K."/>
            <person name="LaButti K."/>
            <person name="Morin E."/>
            <person name="Salamov A."/>
            <person name="Lipzen A."/>
            <person name="Mereny Z."/>
            <person name="Hegedus B."/>
            <person name="Baldrian P."/>
            <person name="Stursova M."/>
            <person name="Weitz H."/>
            <person name="Taylor A."/>
            <person name="Grigoriev I.V."/>
            <person name="Nagy L.G."/>
            <person name="Martin F."/>
            <person name="Kauserud H."/>
        </authorList>
    </citation>
    <scope>NUCLEOTIDE SEQUENCE</scope>
    <source>
        <strain evidence="2">9144</strain>
    </source>
</reference>
<keyword evidence="3" id="KW-1185">Reference proteome</keyword>
<feature type="transmembrane region" description="Helical" evidence="1">
    <location>
        <begin position="169"/>
        <end position="190"/>
    </location>
</feature>
<protein>
    <submittedName>
        <fullName evidence="2">Uncharacterized protein</fullName>
    </submittedName>
</protein>
<evidence type="ECO:0000313" key="3">
    <source>
        <dbReference type="Proteomes" id="UP001219525"/>
    </source>
</evidence>
<dbReference type="EMBL" id="JARJCW010000001">
    <property type="protein sequence ID" value="KAJ7229817.1"/>
    <property type="molecule type" value="Genomic_DNA"/>
</dbReference>
<gene>
    <name evidence="2" type="ORF">GGX14DRAFT_309977</name>
</gene>
<feature type="non-terminal residue" evidence="2">
    <location>
        <position position="277"/>
    </location>
</feature>
<dbReference type="Proteomes" id="UP001219525">
    <property type="component" value="Unassembled WGS sequence"/>
</dbReference>
<organism evidence="2 3">
    <name type="scientific">Mycena pura</name>
    <dbReference type="NCBI Taxonomy" id="153505"/>
    <lineage>
        <taxon>Eukaryota</taxon>
        <taxon>Fungi</taxon>
        <taxon>Dikarya</taxon>
        <taxon>Basidiomycota</taxon>
        <taxon>Agaricomycotina</taxon>
        <taxon>Agaricomycetes</taxon>
        <taxon>Agaricomycetidae</taxon>
        <taxon>Agaricales</taxon>
        <taxon>Marasmiineae</taxon>
        <taxon>Mycenaceae</taxon>
        <taxon>Mycena</taxon>
    </lineage>
</organism>
<feature type="transmembrane region" description="Helical" evidence="1">
    <location>
        <begin position="45"/>
        <end position="69"/>
    </location>
</feature>
<proteinExistence type="predicted"/>
<feature type="transmembrane region" description="Helical" evidence="1">
    <location>
        <begin position="221"/>
        <end position="241"/>
    </location>
</feature>
<feature type="transmembrane region" description="Helical" evidence="1">
    <location>
        <begin position="12"/>
        <end position="33"/>
    </location>
</feature>
<sequence length="277" mass="30450">IPISEAQLLTQLFEAIFFGLYTVSLGFCLQALLRAPNGWKKTSEISKTMLVVTLLMGFFATFDLCLTFIENINALALYHGPGGSAEAFQQTASWIDLMGNINVISQTKLGDGMLIYRCWIVHGKSWSVVAPSSALLTAGFVVSALKIYLKATLPYGSQFSPGYYRLVTTGWALTICINVLTTGLIVYRIWNANIRNRAIESFSNTTTSKPGKTAYQNAIRIIIDSGFLYTSVAVMSAAAYISRSNAFTPLSAIDIQVIGITFNLILIRVNKVRRLEN</sequence>
<evidence type="ECO:0000313" key="2">
    <source>
        <dbReference type="EMBL" id="KAJ7229817.1"/>
    </source>
</evidence>
<comment type="caution">
    <text evidence="2">The sequence shown here is derived from an EMBL/GenBank/DDBJ whole genome shotgun (WGS) entry which is preliminary data.</text>
</comment>
<dbReference type="AlphaFoldDB" id="A0AAD6YUE0"/>
<feature type="transmembrane region" description="Helical" evidence="1">
    <location>
        <begin position="126"/>
        <end position="149"/>
    </location>
</feature>
<keyword evidence="1" id="KW-0812">Transmembrane</keyword>